<name>A0AAJ7DYW9_9HYME</name>
<dbReference type="RefSeq" id="XP_011501509.1">
    <property type="nucleotide sequence ID" value="XM_011503207.1"/>
</dbReference>
<dbReference type="InterPro" id="IPR031311">
    <property type="entry name" value="CHIT_BIND_RR_consensus"/>
</dbReference>
<dbReference type="AlphaFoldDB" id="A0AAJ7DYW9"/>
<evidence type="ECO:0000313" key="4">
    <source>
        <dbReference type="Proteomes" id="UP000695007"/>
    </source>
</evidence>
<dbReference type="PRINTS" id="PR00947">
    <property type="entry name" value="CUTICLE"/>
</dbReference>
<organism evidence="4 5">
    <name type="scientific">Ceratosolen solmsi marchali</name>
    <dbReference type="NCBI Taxonomy" id="326594"/>
    <lineage>
        <taxon>Eukaryota</taxon>
        <taxon>Metazoa</taxon>
        <taxon>Ecdysozoa</taxon>
        <taxon>Arthropoda</taxon>
        <taxon>Hexapoda</taxon>
        <taxon>Insecta</taxon>
        <taxon>Pterygota</taxon>
        <taxon>Neoptera</taxon>
        <taxon>Endopterygota</taxon>
        <taxon>Hymenoptera</taxon>
        <taxon>Apocrita</taxon>
        <taxon>Proctotrupomorpha</taxon>
        <taxon>Chalcidoidea</taxon>
        <taxon>Agaonidae</taxon>
        <taxon>Agaoninae</taxon>
        <taxon>Ceratosolen</taxon>
    </lineage>
</organism>
<dbReference type="InterPro" id="IPR000618">
    <property type="entry name" value="Insect_cuticle"/>
</dbReference>
<evidence type="ECO:0000256" key="2">
    <source>
        <dbReference type="PROSITE-ProRule" id="PRU00497"/>
    </source>
</evidence>
<proteinExistence type="predicted"/>
<evidence type="ECO:0000313" key="5">
    <source>
        <dbReference type="RefSeq" id="XP_011501509.1"/>
    </source>
</evidence>
<dbReference type="Proteomes" id="UP000695007">
    <property type="component" value="Unplaced"/>
</dbReference>
<dbReference type="GO" id="GO:0062129">
    <property type="term" value="C:chitin-based extracellular matrix"/>
    <property type="evidence" value="ECO:0007669"/>
    <property type="project" value="TreeGrafter"/>
</dbReference>
<keyword evidence="4" id="KW-1185">Reference proteome</keyword>
<dbReference type="PANTHER" id="PTHR10380">
    <property type="entry name" value="CUTICLE PROTEIN"/>
    <property type="match status" value="1"/>
</dbReference>
<accession>A0AAJ7DYW9</accession>
<keyword evidence="1 2" id="KW-0193">Cuticle</keyword>
<sequence>MVALASIGFLIMVAYSSAAILIDKSHVLVQRQAAYEPIPILRSSNDGPNPDGSYAFSFETGNGIKAEEQGELKPGAEEGIASVRGSYSYQADDGTPISLSYTADENGFQPQGAHLPVAPPIPEAILKALEWIAAHPEEDNLKK</sequence>
<dbReference type="GO" id="GO:0008010">
    <property type="term" value="F:structural constituent of chitin-based larval cuticle"/>
    <property type="evidence" value="ECO:0007669"/>
    <property type="project" value="TreeGrafter"/>
</dbReference>
<dbReference type="InterPro" id="IPR050468">
    <property type="entry name" value="Cuticle_Struct_Prot"/>
</dbReference>
<dbReference type="PANTHER" id="PTHR10380:SF241">
    <property type="entry name" value="CUTICULAR PROTEIN 47EG-RELATED"/>
    <property type="match status" value="1"/>
</dbReference>
<gene>
    <name evidence="5" type="primary">LOC105365114</name>
</gene>
<dbReference type="PROSITE" id="PS51155">
    <property type="entry name" value="CHIT_BIND_RR_2"/>
    <property type="match status" value="1"/>
</dbReference>
<feature type="signal peptide" evidence="3">
    <location>
        <begin position="1"/>
        <end position="18"/>
    </location>
</feature>
<evidence type="ECO:0000256" key="3">
    <source>
        <dbReference type="SAM" id="SignalP"/>
    </source>
</evidence>
<dbReference type="GeneID" id="105365114"/>
<dbReference type="Pfam" id="PF00379">
    <property type="entry name" value="Chitin_bind_4"/>
    <property type="match status" value="1"/>
</dbReference>
<dbReference type="PROSITE" id="PS00233">
    <property type="entry name" value="CHIT_BIND_RR_1"/>
    <property type="match status" value="1"/>
</dbReference>
<dbReference type="KEGG" id="csol:105365114"/>
<reference evidence="5" key="1">
    <citation type="submission" date="2025-08" db="UniProtKB">
        <authorList>
            <consortium name="RefSeq"/>
        </authorList>
    </citation>
    <scope>IDENTIFICATION</scope>
</reference>
<evidence type="ECO:0000256" key="1">
    <source>
        <dbReference type="ARBA" id="ARBA00022460"/>
    </source>
</evidence>
<keyword evidence="3" id="KW-0732">Signal</keyword>
<protein>
    <submittedName>
        <fullName evidence="5">Endocuticle structural glycoprotein SgAbd-2-like</fullName>
    </submittedName>
</protein>
<feature type="chain" id="PRO_5042548452" evidence="3">
    <location>
        <begin position="19"/>
        <end position="143"/>
    </location>
</feature>